<dbReference type="Proteomes" id="UP000468735">
    <property type="component" value="Unassembled WGS sequence"/>
</dbReference>
<evidence type="ECO:0000256" key="4">
    <source>
        <dbReference type="SAM" id="Phobius"/>
    </source>
</evidence>
<dbReference type="GO" id="GO:0000155">
    <property type="term" value="F:phosphorelay sensor kinase activity"/>
    <property type="evidence" value="ECO:0007669"/>
    <property type="project" value="InterPro"/>
</dbReference>
<evidence type="ECO:0000256" key="2">
    <source>
        <dbReference type="ARBA" id="ARBA00022777"/>
    </source>
</evidence>
<feature type="transmembrane region" description="Helical" evidence="4">
    <location>
        <begin position="50"/>
        <end position="74"/>
    </location>
</feature>
<name>A0A6H9YSA3_9ACTN</name>
<keyword evidence="8" id="KW-1185">Reference proteome</keyword>
<dbReference type="GO" id="GO:0046983">
    <property type="term" value="F:protein dimerization activity"/>
    <property type="evidence" value="ECO:0007669"/>
    <property type="project" value="InterPro"/>
</dbReference>
<feature type="transmembrane region" description="Helical" evidence="4">
    <location>
        <begin position="157"/>
        <end position="178"/>
    </location>
</feature>
<keyword evidence="2 7" id="KW-0418">Kinase</keyword>
<dbReference type="CDD" id="cd16917">
    <property type="entry name" value="HATPase_UhpB-NarQ-NarX-like"/>
    <property type="match status" value="1"/>
</dbReference>
<gene>
    <name evidence="7" type="ORF">F8566_07975</name>
</gene>
<feature type="transmembrane region" description="Helical" evidence="4">
    <location>
        <begin position="86"/>
        <end position="104"/>
    </location>
</feature>
<dbReference type="AlphaFoldDB" id="A0A6H9YSA3"/>
<evidence type="ECO:0000256" key="1">
    <source>
        <dbReference type="ARBA" id="ARBA00022679"/>
    </source>
</evidence>
<dbReference type="InterPro" id="IPR036890">
    <property type="entry name" value="HATPase_C_sf"/>
</dbReference>
<keyword evidence="1" id="KW-0808">Transferase</keyword>
<dbReference type="Gene3D" id="3.30.565.10">
    <property type="entry name" value="Histidine kinase-like ATPase, C-terminal domain"/>
    <property type="match status" value="1"/>
</dbReference>
<dbReference type="PANTHER" id="PTHR24421">
    <property type="entry name" value="NITRATE/NITRITE SENSOR PROTEIN NARX-RELATED"/>
    <property type="match status" value="1"/>
</dbReference>
<dbReference type="Pfam" id="PF07730">
    <property type="entry name" value="HisKA_3"/>
    <property type="match status" value="1"/>
</dbReference>
<evidence type="ECO:0000259" key="6">
    <source>
        <dbReference type="Pfam" id="PF07730"/>
    </source>
</evidence>
<keyword evidence="4" id="KW-0812">Transmembrane</keyword>
<organism evidence="7 8">
    <name type="scientific">Actinomadura rudentiformis</name>
    <dbReference type="NCBI Taxonomy" id="359158"/>
    <lineage>
        <taxon>Bacteria</taxon>
        <taxon>Bacillati</taxon>
        <taxon>Actinomycetota</taxon>
        <taxon>Actinomycetes</taxon>
        <taxon>Streptosporangiales</taxon>
        <taxon>Thermomonosporaceae</taxon>
        <taxon>Actinomadura</taxon>
    </lineage>
</organism>
<evidence type="ECO:0000259" key="5">
    <source>
        <dbReference type="Pfam" id="PF02518"/>
    </source>
</evidence>
<protein>
    <submittedName>
        <fullName evidence="7">Histidine kinase</fullName>
    </submittedName>
</protein>
<dbReference type="InterPro" id="IPR050482">
    <property type="entry name" value="Sensor_HK_TwoCompSys"/>
</dbReference>
<feature type="domain" description="Histidine kinase/HSP90-like ATPase" evidence="5">
    <location>
        <begin position="298"/>
        <end position="351"/>
    </location>
</feature>
<dbReference type="Gene3D" id="1.20.5.1930">
    <property type="match status" value="1"/>
</dbReference>
<dbReference type="Pfam" id="PF02518">
    <property type="entry name" value="HATPase_c"/>
    <property type="match status" value="1"/>
</dbReference>
<proteinExistence type="predicted"/>
<dbReference type="EMBL" id="WBMT01000003">
    <property type="protein sequence ID" value="KAB2350886.1"/>
    <property type="molecule type" value="Genomic_DNA"/>
</dbReference>
<feature type="transmembrane region" description="Helical" evidence="4">
    <location>
        <begin position="25"/>
        <end position="44"/>
    </location>
</feature>
<evidence type="ECO:0000256" key="3">
    <source>
        <dbReference type="ARBA" id="ARBA00023012"/>
    </source>
</evidence>
<evidence type="ECO:0000313" key="8">
    <source>
        <dbReference type="Proteomes" id="UP000468735"/>
    </source>
</evidence>
<dbReference type="SUPFAM" id="SSF55874">
    <property type="entry name" value="ATPase domain of HSP90 chaperone/DNA topoisomerase II/histidine kinase"/>
    <property type="match status" value="1"/>
</dbReference>
<keyword evidence="4" id="KW-0472">Membrane</keyword>
<feature type="transmembrane region" description="Helical" evidence="4">
    <location>
        <begin position="134"/>
        <end position="151"/>
    </location>
</feature>
<comment type="caution">
    <text evidence="7">The sequence shown here is derived from an EMBL/GenBank/DDBJ whole genome shotgun (WGS) entry which is preliminary data.</text>
</comment>
<reference evidence="7 8" key="1">
    <citation type="submission" date="2019-09" db="EMBL/GenBank/DDBJ databases">
        <title>Actinomadura physcomitrii sp. nov., a novel actinomycete isolated from moss [Physcomitrium sphaericum (Ludw) Fuernr].</title>
        <authorList>
            <person name="Zhuang X."/>
            <person name="Liu C."/>
        </authorList>
    </citation>
    <scope>NUCLEOTIDE SEQUENCE [LARGE SCALE GENOMIC DNA]</scope>
    <source>
        <strain evidence="7 8">HMC1</strain>
    </source>
</reference>
<feature type="transmembrane region" description="Helical" evidence="4">
    <location>
        <begin position="110"/>
        <end position="127"/>
    </location>
</feature>
<dbReference type="GO" id="GO:0016020">
    <property type="term" value="C:membrane"/>
    <property type="evidence" value="ECO:0007669"/>
    <property type="project" value="InterPro"/>
</dbReference>
<evidence type="ECO:0000313" key="7">
    <source>
        <dbReference type="EMBL" id="KAB2350886.1"/>
    </source>
</evidence>
<sequence length="386" mass="40800">MTWPGVHTIADVPDPRMRRARMATLAMLGMGVATTLIMPALGALSEPSAVRIVAGLASIVAFTAAQACVLYSAVTPSLSRSLHRRFAVAFAATALLTVPLAGPLGEGWETWAWIGAAVIATAPLLAGRRLAAPVMVAALATVAGVAWWTGGEVVDQVVLAVSVGLTLIFGAGLHVWLWNLLLEAEAGRAAQAKLAAAEERLRFARDVHDLLGHDLSVLALKAELAERLGPVSPERATAEVAELRRLAVSALDDLRRTVHGYRTVDLRAQLDATRQVFESSGVRCTVTHPAEELPPDVAARLVPLLREASTNVLRHSRAGWCDIEIVQREGEVRVTVTNDGAGTPEPDRHSSGLPGLAERMAEGGGSLSTEAVDGRFTLRAVLPVQA</sequence>
<keyword evidence="4" id="KW-1133">Transmembrane helix</keyword>
<dbReference type="OrthoDB" id="5241784at2"/>
<accession>A0A6H9YSA3</accession>
<dbReference type="PANTHER" id="PTHR24421:SF63">
    <property type="entry name" value="SENSOR HISTIDINE KINASE DESK"/>
    <property type="match status" value="1"/>
</dbReference>
<feature type="domain" description="Signal transduction histidine kinase subgroup 3 dimerisation and phosphoacceptor" evidence="6">
    <location>
        <begin position="199"/>
        <end position="265"/>
    </location>
</feature>
<dbReference type="InterPro" id="IPR011712">
    <property type="entry name" value="Sig_transdc_His_kin_sub3_dim/P"/>
</dbReference>
<dbReference type="InterPro" id="IPR003594">
    <property type="entry name" value="HATPase_dom"/>
</dbReference>
<keyword evidence="3" id="KW-0902">Two-component regulatory system</keyword>